<dbReference type="AlphaFoldDB" id="A0A2S6HIF4"/>
<evidence type="ECO:0000313" key="1">
    <source>
        <dbReference type="EMBL" id="PPK77269.1"/>
    </source>
</evidence>
<dbReference type="EMBL" id="PTIZ01000002">
    <property type="protein sequence ID" value="PPK77269.1"/>
    <property type="molecule type" value="Genomic_DNA"/>
</dbReference>
<dbReference type="Proteomes" id="UP000240010">
    <property type="component" value="Unassembled WGS sequence"/>
</dbReference>
<sequence>MPKYNEFETTSEQFAQKVKICNVNVNQSGAWLFLATLGC</sequence>
<name>A0A2S6HIF4_9GAMM</name>
<organism evidence="1 2">
    <name type="scientific">Methylobacter tundripaludum</name>
    <dbReference type="NCBI Taxonomy" id="173365"/>
    <lineage>
        <taxon>Bacteria</taxon>
        <taxon>Pseudomonadati</taxon>
        <taxon>Pseudomonadota</taxon>
        <taxon>Gammaproteobacteria</taxon>
        <taxon>Methylococcales</taxon>
        <taxon>Methylococcaceae</taxon>
        <taxon>Methylobacter</taxon>
    </lineage>
</organism>
<evidence type="ECO:0000313" key="2">
    <source>
        <dbReference type="Proteomes" id="UP000240010"/>
    </source>
</evidence>
<proteinExistence type="predicted"/>
<protein>
    <submittedName>
        <fullName evidence="1">Uncharacterized protein</fullName>
    </submittedName>
</protein>
<gene>
    <name evidence="1" type="ORF">B0F87_102380</name>
</gene>
<comment type="caution">
    <text evidence="1">The sequence shown here is derived from an EMBL/GenBank/DDBJ whole genome shotgun (WGS) entry which is preliminary data.</text>
</comment>
<reference evidence="1 2" key="1">
    <citation type="submission" date="2018-02" db="EMBL/GenBank/DDBJ databases">
        <title>Subsurface microbial communities from deep shales in Ohio and West Virginia, USA.</title>
        <authorList>
            <person name="Wrighton K."/>
        </authorList>
    </citation>
    <scope>NUCLEOTIDE SEQUENCE [LARGE SCALE GENOMIC DNA]</scope>
    <source>
        <strain evidence="1 2">OWC-DMM</strain>
    </source>
</reference>
<accession>A0A2S6HIF4</accession>